<proteinExistence type="predicted"/>
<protein>
    <submittedName>
        <fullName evidence="1">CDT1 domain-containing protein</fullName>
    </submittedName>
</protein>
<organism evidence="1">
    <name type="scientific">Brugia timori</name>
    <dbReference type="NCBI Taxonomy" id="42155"/>
    <lineage>
        <taxon>Eukaryota</taxon>
        <taxon>Metazoa</taxon>
        <taxon>Ecdysozoa</taxon>
        <taxon>Nematoda</taxon>
        <taxon>Chromadorea</taxon>
        <taxon>Rhabditida</taxon>
        <taxon>Spirurina</taxon>
        <taxon>Spiruromorpha</taxon>
        <taxon>Filarioidea</taxon>
        <taxon>Onchocercidae</taxon>
        <taxon>Brugia</taxon>
    </lineage>
</organism>
<reference evidence="1" key="1">
    <citation type="submission" date="2017-02" db="UniProtKB">
        <authorList>
            <consortium name="WormBaseParasite"/>
        </authorList>
    </citation>
    <scope>IDENTIFICATION</scope>
</reference>
<sequence>LHETEETSFKKQTPCKVGLNVFEASKKKRYLASMFKEELKLFIRNLYDKLF</sequence>
<dbReference type="AlphaFoldDB" id="A0A0R3Q5M3"/>
<evidence type="ECO:0000313" key="1">
    <source>
        <dbReference type="WBParaSite" id="BTMF_0000161801-mRNA-1"/>
    </source>
</evidence>
<name>A0A0R3Q5M3_9BILA</name>
<dbReference type="WBParaSite" id="BTMF_0000161801-mRNA-1">
    <property type="protein sequence ID" value="BTMF_0000161801-mRNA-1"/>
    <property type="gene ID" value="BTMF_0000161801"/>
</dbReference>
<accession>A0A0R3Q5M3</accession>